<proteinExistence type="predicted"/>
<evidence type="ECO:0000313" key="2">
    <source>
        <dbReference type="Proteomes" id="UP001438292"/>
    </source>
</evidence>
<organism evidence="1 2">
    <name type="scientific">Chromobacterium piscinae</name>
    <dbReference type="NCBI Taxonomy" id="686831"/>
    <lineage>
        <taxon>Bacteria</taxon>
        <taxon>Pseudomonadati</taxon>
        <taxon>Pseudomonadota</taxon>
        <taxon>Betaproteobacteria</taxon>
        <taxon>Neisseriales</taxon>
        <taxon>Chromobacteriaceae</taxon>
        <taxon>Chromobacterium</taxon>
    </lineage>
</organism>
<dbReference type="Proteomes" id="UP001438292">
    <property type="component" value="Unassembled WGS sequence"/>
</dbReference>
<feature type="non-terminal residue" evidence="1">
    <location>
        <position position="1"/>
    </location>
</feature>
<reference evidence="1 2" key="1">
    <citation type="submission" date="2024-05" db="EMBL/GenBank/DDBJ databases">
        <authorList>
            <person name="De Oliveira J.P."/>
            <person name="Noriler S.A."/>
            <person name="De Oliveira A.G."/>
            <person name="Sipoli D.S."/>
        </authorList>
    </citation>
    <scope>NUCLEOTIDE SEQUENCE [LARGE SCALE GENOMIC DNA]</scope>
    <source>
        <strain evidence="1 2">LABIM186</strain>
    </source>
</reference>
<protein>
    <submittedName>
        <fullName evidence="1">IS6 family transposase</fullName>
    </submittedName>
</protein>
<keyword evidence="2" id="KW-1185">Reference proteome</keyword>
<name>A0ABV0HBV2_9NEIS</name>
<comment type="caution">
    <text evidence="1">The sequence shown here is derived from an EMBL/GenBank/DDBJ whole genome shotgun (WGS) entry which is preliminary data.</text>
</comment>
<dbReference type="EMBL" id="JBDQQU010000337">
    <property type="protein sequence ID" value="MEO3957361.1"/>
    <property type="molecule type" value="Genomic_DNA"/>
</dbReference>
<gene>
    <name evidence="1" type="ORF">ABH309_23235</name>
</gene>
<sequence length="51" mass="5780">RRIRPMLGFKNFWTARRILIGIEMVYAIRKGPLGEKTAGLTPAEQFYGLAA</sequence>
<evidence type="ECO:0000313" key="1">
    <source>
        <dbReference type="EMBL" id="MEO3957361.1"/>
    </source>
</evidence>
<accession>A0ABV0HBV2</accession>